<dbReference type="InterPro" id="IPR058245">
    <property type="entry name" value="NreC/VraR/RcsB-like_REC"/>
</dbReference>
<dbReference type="Gene3D" id="3.40.50.2300">
    <property type="match status" value="1"/>
</dbReference>
<gene>
    <name evidence="8" type="ORF">BSZ40_09265</name>
</gene>
<dbReference type="SMART" id="SM00421">
    <property type="entry name" value="HTH_LUXR"/>
    <property type="match status" value="1"/>
</dbReference>
<dbReference type="SMART" id="SM00448">
    <property type="entry name" value="REC"/>
    <property type="match status" value="1"/>
</dbReference>
<dbReference type="PROSITE" id="PS50110">
    <property type="entry name" value="RESPONSE_REGULATORY"/>
    <property type="match status" value="1"/>
</dbReference>
<dbReference type="OrthoDB" id="9808843at2"/>
<dbReference type="SUPFAM" id="SSF46894">
    <property type="entry name" value="C-terminal effector domain of the bipartite response regulators"/>
    <property type="match status" value="1"/>
</dbReference>
<evidence type="ECO:0000256" key="3">
    <source>
        <dbReference type="ARBA" id="ARBA00023125"/>
    </source>
</evidence>
<dbReference type="CDD" id="cd06170">
    <property type="entry name" value="LuxR_C_like"/>
    <property type="match status" value="1"/>
</dbReference>
<dbReference type="PROSITE" id="PS50043">
    <property type="entry name" value="HTH_LUXR_2"/>
    <property type="match status" value="1"/>
</dbReference>
<evidence type="ECO:0000259" key="6">
    <source>
        <dbReference type="PROSITE" id="PS50043"/>
    </source>
</evidence>
<dbReference type="Pfam" id="PF00196">
    <property type="entry name" value="GerE"/>
    <property type="match status" value="1"/>
</dbReference>
<evidence type="ECO:0000313" key="8">
    <source>
        <dbReference type="EMBL" id="OKL51085.1"/>
    </source>
</evidence>
<keyword evidence="9" id="KW-1185">Reference proteome</keyword>
<evidence type="ECO:0000256" key="4">
    <source>
        <dbReference type="ARBA" id="ARBA00023163"/>
    </source>
</evidence>
<comment type="caution">
    <text evidence="8">The sequence shown here is derived from an EMBL/GenBank/DDBJ whole genome shotgun (WGS) entry which is preliminary data.</text>
</comment>
<sequence>MTSGPRVLVVDDQELLRHSFSLILDSGGCEVVGQAATGRAALELARQTRPDVVLMDIRMPDGDGIAATAALAADPVTATARVLVLTMFELDEYVVGALRAGAAGFLLKDTQPERLVEAVRRVAAGESLVAPQVLTRLIARYVTAGPSPTRRELAGLTPREVEVLRLVAAGRANSEIAVALGISSGTLKTHIGHLLAKLQARDRAQLVIAAYEAGLVVPQGR</sequence>
<dbReference type="GO" id="GO:0006355">
    <property type="term" value="P:regulation of DNA-templated transcription"/>
    <property type="evidence" value="ECO:0007669"/>
    <property type="project" value="InterPro"/>
</dbReference>
<dbReference type="InterPro" id="IPR000792">
    <property type="entry name" value="Tscrpt_reg_LuxR_C"/>
</dbReference>
<protein>
    <submittedName>
        <fullName evidence="8">DNA-binding response regulator</fullName>
    </submittedName>
</protein>
<dbReference type="PANTHER" id="PTHR43214:SF24">
    <property type="entry name" value="TRANSCRIPTIONAL REGULATORY PROTEIN NARL-RELATED"/>
    <property type="match status" value="1"/>
</dbReference>
<feature type="domain" description="Response regulatory" evidence="7">
    <location>
        <begin position="6"/>
        <end position="123"/>
    </location>
</feature>
<keyword evidence="2" id="KW-0805">Transcription regulation</keyword>
<evidence type="ECO:0000256" key="1">
    <source>
        <dbReference type="ARBA" id="ARBA00022553"/>
    </source>
</evidence>
<evidence type="ECO:0000259" key="7">
    <source>
        <dbReference type="PROSITE" id="PS50110"/>
    </source>
</evidence>
<accession>A0A1Q5PUF5</accession>
<dbReference type="PANTHER" id="PTHR43214">
    <property type="entry name" value="TWO-COMPONENT RESPONSE REGULATOR"/>
    <property type="match status" value="1"/>
</dbReference>
<dbReference type="InterPro" id="IPR016032">
    <property type="entry name" value="Sig_transdc_resp-reg_C-effctor"/>
</dbReference>
<dbReference type="InterPro" id="IPR001789">
    <property type="entry name" value="Sig_transdc_resp-reg_receiver"/>
</dbReference>
<dbReference type="Proteomes" id="UP000185612">
    <property type="component" value="Unassembled WGS sequence"/>
</dbReference>
<dbReference type="InterPro" id="IPR039420">
    <property type="entry name" value="WalR-like"/>
</dbReference>
<dbReference type="STRING" id="52770.BSZ40_09265"/>
<dbReference type="SUPFAM" id="SSF52172">
    <property type="entry name" value="CheY-like"/>
    <property type="match status" value="1"/>
</dbReference>
<dbReference type="InterPro" id="IPR011006">
    <property type="entry name" value="CheY-like_superfamily"/>
</dbReference>
<keyword evidence="3 8" id="KW-0238">DNA-binding</keyword>
<evidence type="ECO:0000256" key="5">
    <source>
        <dbReference type="PROSITE-ProRule" id="PRU00169"/>
    </source>
</evidence>
<name>A0A1Q5PUF5_9ACTO</name>
<evidence type="ECO:0000256" key="2">
    <source>
        <dbReference type="ARBA" id="ARBA00023015"/>
    </source>
</evidence>
<dbReference type="GO" id="GO:0000160">
    <property type="term" value="P:phosphorelay signal transduction system"/>
    <property type="evidence" value="ECO:0007669"/>
    <property type="project" value="InterPro"/>
</dbReference>
<feature type="modified residue" description="4-aspartylphosphate" evidence="5">
    <location>
        <position position="56"/>
    </location>
</feature>
<dbReference type="RefSeq" id="WP_073825605.1">
    <property type="nucleotide sequence ID" value="NZ_MQVS01000010.1"/>
</dbReference>
<dbReference type="EMBL" id="MQVS01000010">
    <property type="protein sequence ID" value="OKL51085.1"/>
    <property type="molecule type" value="Genomic_DNA"/>
</dbReference>
<keyword evidence="4" id="KW-0804">Transcription</keyword>
<reference evidence="9" key="1">
    <citation type="submission" date="2016-12" db="EMBL/GenBank/DDBJ databases">
        <authorList>
            <person name="Meng X."/>
        </authorList>
    </citation>
    <scope>NUCLEOTIDE SEQUENCE [LARGE SCALE GENOMIC DNA]</scope>
    <source>
        <strain evidence="9">DSM 20732</strain>
    </source>
</reference>
<dbReference type="PROSITE" id="PS00622">
    <property type="entry name" value="HTH_LUXR_1"/>
    <property type="match status" value="1"/>
</dbReference>
<organism evidence="8 9">
    <name type="scientific">Buchananella hordeovulneris</name>
    <dbReference type="NCBI Taxonomy" id="52770"/>
    <lineage>
        <taxon>Bacteria</taxon>
        <taxon>Bacillati</taxon>
        <taxon>Actinomycetota</taxon>
        <taxon>Actinomycetes</taxon>
        <taxon>Actinomycetales</taxon>
        <taxon>Actinomycetaceae</taxon>
        <taxon>Buchananella</taxon>
    </lineage>
</organism>
<dbReference type="InParanoid" id="A0A1Q5PUF5"/>
<dbReference type="GO" id="GO:0003677">
    <property type="term" value="F:DNA binding"/>
    <property type="evidence" value="ECO:0007669"/>
    <property type="project" value="UniProtKB-KW"/>
</dbReference>
<proteinExistence type="predicted"/>
<evidence type="ECO:0000313" key="9">
    <source>
        <dbReference type="Proteomes" id="UP000185612"/>
    </source>
</evidence>
<dbReference type="CDD" id="cd17535">
    <property type="entry name" value="REC_NarL-like"/>
    <property type="match status" value="1"/>
</dbReference>
<dbReference type="PRINTS" id="PR00038">
    <property type="entry name" value="HTHLUXR"/>
</dbReference>
<dbReference type="Pfam" id="PF00072">
    <property type="entry name" value="Response_reg"/>
    <property type="match status" value="1"/>
</dbReference>
<feature type="domain" description="HTH luxR-type" evidence="6">
    <location>
        <begin position="149"/>
        <end position="214"/>
    </location>
</feature>
<keyword evidence="1 5" id="KW-0597">Phosphoprotein</keyword>
<dbReference type="AlphaFoldDB" id="A0A1Q5PUF5"/>